<keyword evidence="8 10" id="KW-0472">Membrane</keyword>
<keyword evidence="6 13" id="KW-0732">Signal</keyword>
<keyword evidence="4 10" id="KW-1134">Transmembrane beta strand</keyword>
<evidence type="ECO:0000256" key="12">
    <source>
        <dbReference type="RuleBase" id="RU003357"/>
    </source>
</evidence>
<keyword evidence="5 10" id="KW-0812">Transmembrane</keyword>
<dbReference type="RefSeq" id="WP_176442946.1">
    <property type="nucleotide sequence ID" value="NZ_FZOY01000009.1"/>
</dbReference>
<keyword evidence="16" id="KW-0675">Receptor</keyword>
<dbReference type="InterPro" id="IPR037066">
    <property type="entry name" value="Plug_dom_sf"/>
</dbReference>
<feature type="chain" id="PRO_5013167591" evidence="13">
    <location>
        <begin position="22"/>
        <end position="655"/>
    </location>
</feature>
<reference evidence="16 17" key="1">
    <citation type="submission" date="2017-06" db="EMBL/GenBank/DDBJ databases">
        <authorList>
            <person name="Kim H.J."/>
            <person name="Triplett B.A."/>
        </authorList>
    </citation>
    <scope>NUCLEOTIDE SEQUENCE [LARGE SCALE GENOMIC DNA]</scope>
    <source>
        <strain evidence="16 17">DSM 29339</strain>
    </source>
</reference>
<dbReference type="Pfam" id="PF07715">
    <property type="entry name" value="Plug"/>
    <property type="match status" value="1"/>
</dbReference>
<dbReference type="AlphaFoldDB" id="A0A239LB42"/>
<feature type="signal peptide" evidence="13">
    <location>
        <begin position="1"/>
        <end position="21"/>
    </location>
</feature>
<evidence type="ECO:0000313" key="16">
    <source>
        <dbReference type="EMBL" id="SNT27510.1"/>
    </source>
</evidence>
<evidence type="ECO:0000256" key="10">
    <source>
        <dbReference type="PROSITE-ProRule" id="PRU01360"/>
    </source>
</evidence>
<dbReference type="InterPro" id="IPR036942">
    <property type="entry name" value="Beta-barrel_TonB_sf"/>
</dbReference>
<evidence type="ECO:0000256" key="3">
    <source>
        <dbReference type="ARBA" id="ARBA00022448"/>
    </source>
</evidence>
<evidence type="ECO:0000313" key="17">
    <source>
        <dbReference type="Proteomes" id="UP000198426"/>
    </source>
</evidence>
<keyword evidence="17" id="KW-1185">Reference proteome</keyword>
<protein>
    <submittedName>
        <fullName evidence="16">Hemoglobin/transferrin/lactoferrin receptor protein</fullName>
    </submittedName>
</protein>
<dbReference type="Proteomes" id="UP000198426">
    <property type="component" value="Unassembled WGS sequence"/>
</dbReference>
<accession>A0A239LB42</accession>
<dbReference type="EMBL" id="FZOY01000009">
    <property type="protein sequence ID" value="SNT27510.1"/>
    <property type="molecule type" value="Genomic_DNA"/>
</dbReference>
<evidence type="ECO:0000256" key="1">
    <source>
        <dbReference type="ARBA" id="ARBA00004571"/>
    </source>
</evidence>
<evidence type="ECO:0000256" key="6">
    <source>
        <dbReference type="ARBA" id="ARBA00022729"/>
    </source>
</evidence>
<evidence type="ECO:0000256" key="9">
    <source>
        <dbReference type="ARBA" id="ARBA00023237"/>
    </source>
</evidence>
<dbReference type="InterPro" id="IPR010917">
    <property type="entry name" value="TonB_rcpt_CS"/>
</dbReference>
<feature type="short sequence motif" description="TonB C-terminal box" evidence="11">
    <location>
        <begin position="638"/>
        <end position="655"/>
    </location>
</feature>
<dbReference type="GO" id="GO:0009279">
    <property type="term" value="C:cell outer membrane"/>
    <property type="evidence" value="ECO:0007669"/>
    <property type="project" value="UniProtKB-SubCell"/>
</dbReference>
<name>A0A239LB42_9RHOB</name>
<dbReference type="PANTHER" id="PTHR30069">
    <property type="entry name" value="TONB-DEPENDENT OUTER MEMBRANE RECEPTOR"/>
    <property type="match status" value="1"/>
</dbReference>
<dbReference type="Pfam" id="PF00593">
    <property type="entry name" value="TonB_dep_Rec_b-barrel"/>
    <property type="match status" value="1"/>
</dbReference>
<dbReference type="PROSITE" id="PS01156">
    <property type="entry name" value="TONB_DEPENDENT_REC_2"/>
    <property type="match status" value="1"/>
</dbReference>
<dbReference type="GO" id="GO:0044718">
    <property type="term" value="P:siderophore transmembrane transport"/>
    <property type="evidence" value="ECO:0007669"/>
    <property type="project" value="TreeGrafter"/>
</dbReference>
<feature type="domain" description="TonB-dependent receptor-like beta-barrel" evidence="14">
    <location>
        <begin position="193"/>
        <end position="619"/>
    </location>
</feature>
<comment type="subcellular location">
    <subcellularLocation>
        <location evidence="1 10">Cell outer membrane</location>
        <topology evidence="1 10">Multi-pass membrane protein</topology>
    </subcellularLocation>
</comment>
<comment type="similarity">
    <text evidence="2 10 12">Belongs to the TonB-dependent receptor family.</text>
</comment>
<keyword evidence="7 12" id="KW-0798">TonB box</keyword>
<dbReference type="GO" id="GO:0015344">
    <property type="term" value="F:siderophore uptake transmembrane transporter activity"/>
    <property type="evidence" value="ECO:0007669"/>
    <property type="project" value="TreeGrafter"/>
</dbReference>
<dbReference type="Gene3D" id="2.40.170.20">
    <property type="entry name" value="TonB-dependent receptor, beta-barrel domain"/>
    <property type="match status" value="1"/>
</dbReference>
<evidence type="ECO:0000256" key="13">
    <source>
        <dbReference type="SAM" id="SignalP"/>
    </source>
</evidence>
<dbReference type="SUPFAM" id="SSF56935">
    <property type="entry name" value="Porins"/>
    <property type="match status" value="1"/>
</dbReference>
<gene>
    <name evidence="16" type="ORF">SAMN05421757_10990</name>
</gene>
<keyword evidence="9 10" id="KW-0998">Cell outer membrane</keyword>
<dbReference type="InterPro" id="IPR012910">
    <property type="entry name" value="Plug_dom"/>
</dbReference>
<evidence type="ECO:0000259" key="15">
    <source>
        <dbReference type="Pfam" id="PF07715"/>
    </source>
</evidence>
<proteinExistence type="inferred from homology"/>
<keyword evidence="3 10" id="KW-0813">Transport</keyword>
<evidence type="ECO:0000256" key="5">
    <source>
        <dbReference type="ARBA" id="ARBA00022692"/>
    </source>
</evidence>
<sequence>MRARRALLLGASTLVATAGWAQEPEEAYYLGEIRIDSSGAQSLLGNSEITTEELEDRNAGSMAEVFDGQTQITSSGGAAIGQKVFVQGIEESLLSVTIDGARQNKSAFHHAGNVLMDPAMLKRVEISAGLAPADAGPGGLGGSIAYETKDARDFLEPGDDFGGMLSYTYSTNENENRGTLAAWGRSGGFEYLLSGTRDTGDDYVDGDGNTIDGTGPDLTDYLAKLAFNMEGGGRLEFSASQTTDDGDRAGQEGPFGLYFARPDFAGVVGRDTVFIDAISKRTSYTLTYTDEQPDGWLNPEFQLSYNEQEMDVGGVEGINTSLSGTIKNVFDVGNGTVTAGLDFFHDTAEGWTNAEAPYDFSGEESLSDVGVFAQARQDLSDRVSVSYGARADFQTFEGADGSTFEESGLSANGTIDVILTDTLTFNAGLATTWGGFELGEAALINYGTDWYYDGLKPSRSQSGRVGLRYLNGPWEANAAYFETDIDNVAAVLPTSGYRSEMTDIDTRGVDASLAYVGTEGYLRFNYTYADVKADDATIATTAYYLGRPVGHLFGIEGAVNINSQFRIGGTADIALENTDTEDADAGIDALPGYEVVNLFGEYRPEQMDNLTVRLDIRNLFNQTYASRSSDGIGLSNIEELNEPGRSFNLTARIMF</sequence>
<organism evidence="16 17">
    <name type="scientific">Tropicimonas sediminicola</name>
    <dbReference type="NCBI Taxonomy" id="1031541"/>
    <lineage>
        <taxon>Bacteria</taxon>
        <taxon>Pseudomonadati</taxon>
        <taxon>Pseudomonadota</taxon>
        <taxon>Alphaproteobacteria</taxon>
        <taxon>Rhodobacterales</taxon>
        <taxon>Roseobacteraceae</taxon>
        <taxon>Tropicimonas</taxon>
    </lineage>
</organism>
<evidence type="ECO:0000256" key="8">
    <source>
        <dbReference type="ARBA" id="ARBA00023136"/>
    </source>
</evidence>
<dbReference type="InterPro" id="IPR039426">
    <property type="entry name" value="TonB-dep_rcpt-like"/>
</dbReference>
<feature type="domain" description="TonB-dependent receptor plug" evidence="15">
    <location>
        <begin position="47"/>
        <end position="142"/>
    </location>
</feature>
<dbReference type="PROSITE" id="PS52016">
    <property type="entry name" value="TONB_DEPENDENT_REC_3"/>
    <property type="match status" value="1"/>
</dbReference>
<dbReference type="InterPro" id="IPR000531">
    <property type="entry name" value="Beta-barrel_TonB"/>
</dbReference>
<evidence type="ECO:0000256" key="4">
    <source>
        <dbReference type="ARBA" id="ARBA00022452"/>
    </source>
</evidence>
<evidence type="ECO:0000256" key="2">
    <source>
        <dbReference type="ARBA" id="ARBA00009810"/>
    </source>
</evidence>
<dbReference type="Gene3D" id="2.170.130.10">
    <property type="entry name" value="TonB-dependent receptor, plug domain"/>
    <property type="match status" value="1"/>
</dbReference>
<dbReference type="PANTHER" id="PTHR30069:SF41">
    <property type="entry name" value="HEME_HEMOPEXIN UTILIZATION PROTEIN C"/>
    <property type="match status" value="1"/>
</dbReference>
<evidence type="ECO:0000256" key="7">
    <source>
        <dbReference type="ARBA" id="ARBA00023077"/>
    </source>
</evidence>
<evidence type="ECO:0000259" key="14">
    <source>
        <dbReference type="Pfam" id="PF00593"/>
    </source>
</evidence>
<evidence type="ECO:0000256" key="11">
    <source>
        <dbReference type="PROSITE-ProRule" id="PRU10144"/>
    </source>
</evidence>